<dbReference type="Gene3D" id="3.30.565.10">
    <property type="entry name" value="Histidine kinase-like ATPase, C-terminal domain"/>
    <property type="match status" value="1"/>
</dbReference>
<dbReference type="PANTHER" id="PTHR33566">
    <property type="entry name" value="EN/SPM-LIKE TRANSPOSON-RELATED"/>
    <property type="match status" value="1"/>
</dbReference>
<dbReference type="EMBL" id="JAWXYG010000003">
    <property type="protein sequence ID" value="KAK4277570.1"/>
    <property type="molecule type" value="Genomic_DNA"/>
</dbReference>
<name>A0AAE1MU40_9FABA</name>
<evidence type="ECO:0000256" key="1">
    <source>
        <dbReference type="SAM" id="Coils"/>
    </source>
</evidence>
<keyword evidence="4" id="KW-1185">Reference proteome</keyword>
<accession>A0AAE1MU40</accession>
<dbReference type="SUPFAM" id="SSF55874">
    <property type="entry name" value="ATPase domain of HSP90 chaperone/DNA topoisomerase II/histidine kinase"/>
    <property type="match status" value="1"/>
</dbReference>
<comment type="caution">
    <text evidence="3">The sequence shown here is derived from an EMBL/GenBank/DDBJ whole genome shotgun (WGS) entry which is preliminary data.</text>
</comment>
<evidence type="ECO:0000256" key="2">
    <source>
        <dbReference type="SAM" id="MobiDB-lite"/>
    </source>
</evidence>
<proteinExistence type="predicted"/>
<dbReference type="Pfam" id="PF13589">
    <property type="entry name" value="HATPase_c_3"/>
    <property type="match status" value="1"/>
</dbReference>
<dbReference type="Proteomes" id="UP001293593">
    <property type="component" value="Unassembled WGS sequence"/>
</dbReference>
<organism evidence="3 4">
    <name type="scientific">Acacia crassicarpa</name>
    <name type="common">northern wattle</name>
    <dbReference type="NCBI Taxonomy" id="499986"/>
    <lineage>
        <taxon>Eukaryota</taxon>
        <taxon>Viridiplantae</taxon>
        <taxon>Streptophyta</taxon>
        <taxon>Embryophyta</taxon>
        <taxon>Tracheophyta</taxon>
        <taxon>Spermatophyta</taxon>
        <taxon>Magnoliopsida</taxon>
        <taxon>eudicotyledons</taxon>
        <taxon>Gunneridae</taxon>
        <taxon>Pentapetalae</taxon>
        <taxon>rosids</taxon>
        <taxon>fabids</taxon>
        <taxon>Fabales</taxon>
        <taxon>Fabaceae</taxon>
        <taxon>Caesalpinioideae</taxon>
        <taxon>mimosoid clade</taxon>
        <taxon>Acacieae</taxon>
        <taxon>Acacia</taxon>
    </lineage>
</organism>
<reference evidence="3" key="1">
    <citation type="submission" date="2023-10" db="EMBL/GenBank/DDBJ databases">
        <title>Chromosome-level genome of the transformable northern wattle, Acacia crassicarpa.</title>
        <authorList>
            <person name="Massaro I."/>
            <person name="Sinha N.R."/>
            <person name="Poethig S."/>
            <person name="Leichty A.R."/>
        </authorList>
    </citation>
    <scope>NUCLEOTIDE SEQUENCE</scope>
    <source>
        <strain evidence="3">Acra3RX</strain>
        <tissue evidence="3">Leaf</tissue>
    </source>
</reference>
<feature type="coiled-coil region" evidence="1">
    <location>
        <begin position="1114"/>
        <end position="1141"/>
    </location>
</feature>
<sequence length="1455" mass="163949">MEGSLCYKSSRKRRVCISDDEDNNDVIGKVYRFRILLPNKTSIALSLRDPDPEMSLEDFINLVKVRYLVARKRSPLETNKRDINWSGGNLFLLDVNDARIRDPVRFQNYDPHKCHFLRLQDECGDIAYTFKNMWDLTPDTNLLLELPEEYTFETALADLIDNSLQAVWSNQENERRLIKIDLDGDKISIFDTGPGMDDTDENSLVKWGKIGASVNRTSKSLSIGGKPPYLKPYFGMFGYGGPIASMHLGRRAVVSSKTKQIKKVYMLHLEREALLSPSNSDLTWRTDGGIRDPSEEENGDSNHGSFTKVEIFRSDYKGDLAKLQCHLKDIYFPYIQCDDMSKTRKTATPIEFQVNGVDLTEIEGGEVAITNWHSCNGPEFVLQLRFSFMRRSDGKKNLGSIALQEANARLRLVYLPFREEKENIERVLDKLKADGFETKENFQNFSRVSVRRLGRLLPDARWGLLPFMDLRNKKGNRAHQLKRCCLRVKCFIETDGGFKPTPSKTDLAHHNHFTTALKKIGSRVPEKESDVVVDIRKIGRPLTLAQLDREYQDWIIQMHERYDEEVDSGEDQPVIIVSPPNKKALGISSDVVRVHQKLKRKEKSWNRGEKIKVLKGACTGRRNNVYATIEYFLLDGFEGDAGGEARIICRSMDVPCENGCVLSVEDEHADLDLRSSLSLPLSVIDSGKFVHVESTEWDSQLHEKQQKSPAFIELLSWNHCQQLEVDGTLPVNAPIFAGQVPPTHVVAVVRPTNFMPGSTGKLDQKGIFKGNAEMTMQVKFKAEGQNSLDVILSERISPGDYKGFNGLYFFPLGCKFPDLFHKAGSYLFSFSLIQSSCKNCEKKVIVEPSTLKHVELQSPTLENRLLPGYVFEEFVLEMFDAYGNHVSEGTEVTLSSSNFVIEDHVGLSRKVDASGKIDFSGLLKLIAGFGENASLSVLFEDKIVFEQEFSTVTRKLRIASKLPDICIAGSQLENIVFEVVDPDGDVDMNIHHNDKDGQSHMLIIKSVSFQAQEFFQYAFEHGRCTVHAISIPLNEGTFCFSAAHSQYPKLKITVEVPVADAPKKEYDDSQFPYVDESMMQLQNFSLFNQDKDLTCSVVNEDEELQDILKIGQEIGQIETLLHDLNNLKAKTEQELLELQEEDCSRQLSSINGLVTKDELKERIKCMENSAAAVISSLLPNQNPQKCIMDDILNLVALLGTVQSPELSRVLAEYLGEDKMLAVVCRTFDAATALERYTQSGEVDATLALHAEAAALGKVICRRFLVLCLEDIRPFNGFCLEHDPQRKLTLPEPTLPNGSVPAGFLGYAVNMMYLDDHHLKTRTAAGYGLRETVLFSLFRKLQVYETRECMMAARACLEDGAVSLDGGIIRESGLISLGYGNPSICFPFESPVVTLDPGGMMAKIGELRQKLLGFEDDIGILIELHENCQKKFNIRSRQYRRNLDGSGPVIENQLLE</sequence>
<evidence type="ECO:0000313" key="3">
    <source>
        <dbReference type="EMBL" id="KAK4277570.1"/>
    </source>
</evidence>
<dbReference type="InterPro" id="IPR036890">
    <property type="entry name" value="HATPase_C_sf"/>
</dbReference>
<gene>
    <name evidence="3" type="ORF">QN277_015548</name>
</gene>
<dbReference type="PANTHER" id="PTHR33566:SF1">
    <property type="entry name" value="EN_SPM-LIKE TRANSPOSON-RELATED"/>
    <property type="match status" value="1"/>
</dbReference>
<keyword evidence="1" id="KW-0175">Coiled coil</keyword>
<protein>
    <submittedName>
        <fullName evidence="3">Uncharacterized protein</fullName>
    </submittedName>
</protein>
<evidence type="ECO:0000313" key="4">
    <source>
        <dbReference type="Proteomes" id="UP001293593"/>
    </source>
</evidence>
<feature type="region of interest" description="Disordered" evidence="2">
    <location>
        <begin position="285"/>
        <end position="304"/>
    </location>
</feature>